<evidence type="ECO:0000256" key="6">
    <source>
        <dbReference type="ARBA" id="ARBA00023136"/>
    </source>
</evidence>
<keyword evidence="8" id="KW-0449">Lipoprotein</keyword>
<keyword evidence="3" id="KW-1003">Cell membrane</keyword>
<reference evidence="13" key="1">
    <citation type="submission" date="2016-08" db="EMBL/GenBank/DDBJ databases">
        <title>VSG repertoire of Trypanosoma brucei EATRO 1125.</title>
        <authorList>
            <person name="Cross G.A."/>
        </authorList>
    </citation>
    <scope>NUCLEOTIDE SEQUENCE</scope>
    <source>
        <strain evidence="13">EATRO 1125</strain>
    </source>
</reference>
<evidence type="ECO:0000256" key="2">
    <source>
        <dbReference type="ARBA" id="ARBA00004609"/>
    </source>
</evidence>
<proteinExistence type="predicted"/>
<dbReference type="AlphaFoldDB" id="A0A1J0R5G8"/>
<dbReference type="EMBL" id="KX699118">
    <property type="protein sequence ID" value="APD73074.1"/>
    <property type="molecule type" value="Genomic_DNA"/>
</dbReference>
<dbReference type="VEuPathDB" id="TriTrypDB:Tb11.v5.0136"/>
<evidence type="ECO:0000256" key="5">
    <source>
        <dbReference type="ARBA" id="ARBA00022729"/>
    </source>
</evidence>
<feature type="region of interest" description="Disordered" evidence="9">
    <location>
        <begin position="385"/>
        <end position="415"/>
    </location>
</feature>
<name>A0A1J0R5G8_9TRYP</name>
<feature type="signal peptide" evidence="10">
    <location>
        <begin position="1"/>
        <end position="19"/>
    </location>
</feature>
<evidence type="ECO:0000256" key="8">
    <source>
        <dbReference type="ARBA" id="ARBA00023288"/>
    </source>
</evidence>
<evidence type="ECO:0000256" key="9">
    <source>
        <dbReference type="SAM" id="MobiDB-lite"/>
    </source>
</evidence>
<sequence length="503" mass="54593">MQQTLLAILLTTSSKVAYGANLVTWQNSRQYTALCDIVRFAASKPTIPPKVSIKTSAYTDILERNMSLAPADWKVIFRNTKNSKEWRADMPGENLRGPDWQEKWQDWMVAVEAVEGANGTPKTEKEYFKGLTPSQIAQARYKTALIAATAFELVKTTQTESGTEQLADEARLQKALNKMATGDDDARPEAATHNQIYGTSSGPSNRDAGCTVAAGNDKSTRALGALACVFLWETDGEADDICYKGQTTNEVWSNAGSITITHLQNLAKRCGTIKPQPITSRKLRALVDNVISATTTDGTNTYLGALLTDCNGQQANGRCIKWSNKKQDAIEDDANTTWLRDLARLATAVASREAANAQAIEVCRHLNNLLAQAKALPAAVKHVLKTNSPGKSGQKENTGSPQGNNECSAHHGSSATCPQDKCTYDEEENKCNPIKPVEAAGTAEGAAETKTEKCKGKDGKTCGSRQGLRWEGKECKDSSFIVNKKLALTATMMSFVILKFMKL</sequence>
<organism evidence="13">
    <name type="scientific">Trypanosoma brucei</name>
    <dbReference type="NCBI Taxonomy" id="5691"/>
    <lineage>
        <taxon>Eukaryota</taxon>
        <taxon>Discoba</taxon>
        <taxon>Euglenozoa</taxon>
        <taxon>Kinetoplastea</taxon>
        <taxon>Metakinetoplastina</taxon>
        <taxon>Trypanosomatida</taxon>
        <taxon>Trypanosomatidae</taxon>
        <taxon>Trypanosoma</taxon>
    </lineage>
</organism>
<dbReference type="GO" id="GO:0098552">
    <property type="term" value="C:side of membrane"/>
    <property type="evidence" value="ECO:0007669"/>
    <property type="project" value="UniProtKB-KW"/>
</dbReference>
<evidence type="ECO:0000256" key="7">
    <source>
        <dbReference type="ARBA" id="ARBA00023180"/>
    </source>
</evidence>
<evidence type="ECO:0000259" key="11">
    <source>
        <dbReference type="Pfam" id="PF10659"/>
    </source>
</evidence>
<evidence type="ECO:0000256" key="1">
    <source>
        <dbReference type="ARBA" id="ARBA00002523"/>
    </source>
</evidence>
<keyword evidence="5 10" id="KW-0732">Signal</keyword>
<evidence type="ECO:0000256" key="3">
    <source>
        <dbReference type="ARBA" id="ARBA00022475"/>
    </source>
</evidence>
<keyword evidence="7" id="KW-0325">Glycoprotein</keyword>
<comment type="subcellular location">
    <subcellularLocation>
        <location evidence="2">Cell membrane</location>
        <topology evidence="2">Lipid-anchor</topology>
        <topology evidence="2">GPI-anchor</topology>
    </subcellularLocation>
</comment>
<feature type="domain" description="Trypanosome variant surface glycoprotein B-type N-terminal" evidence="12">
    <location>
        <begin position="16"/>
        <end position="365"/>
    </location>
</feature>
<dbReference type="Pfam" id="PF13206">
    <property type="entry name" value="VSG_B"/>
    <property type="match status" value="1"/>
</dbReference>
<dbReference type="VEuPathDB" id="TriTrypDB:Tb427_000376700"/>
<protein>
    <submittedName>
        <fullName evidence="13">Variant surface glycoprotein 1125.236</fullName>
    </submittedName>
</protein>
<evidence type="ECO:0000259" key="12">
    <source>
        <dbReference type="Pfam" id="PF13206"/>
    </source>
</evidence>
<evidence type="ECO:0000256" key="10">
    <source>
        <dbReference type="SAM" id="SignalP"/>
    </source>
</evidence>
<keyword evidence="6" id="KW-0472">Membrane</keyword>
<comment type="function">
    <text evidence="1">VSG forms a coat on the surface of the parasite. The trypanosome evades the immune response of the host by expressing a series of antigenically distinct VSGs from an estimated 1000 VSG genes.</text>
</comment>
<dbReference type="GO" id="GO:0005886">
    <property type="term" value="C:plasma membrane"/>
    <property type="evidence" value="ECO:0007669"/>
    <property type="project" value="UniProtKB-SubCell"/>
</dbReference>
<dbReference type="VEuPathDB" id="TriTrypDB:Tb1125.5.5670"/>
<evidence type="ECO:0000256" key="4">
    <source>
        <dbReference type="ARBA" id="ARBA00022622"/>
    </source>
</evidence>
<dbReference type="InterPro" id="IPR025932">
    <property type="entry name" value="Trypano_VSG_B_N_dom"/>
</dbReference>
<dbReference type="Gene3D" id="3.30.1680.40">
    <property type="match status" value="1"/>
</dbReference>
<accession>A0A1J0R5G8</accession>
<dbReference type="InterPro" id="IPR019609">
    <property type="entry name" value="Variant_surf_glycoprt_trypan_C"/>
</dbReference>
<feature type="chain" id="PRO_5012475567" evidence="10">
    <location>
        <begin position="20"/>
        <end position="503"/>
    </location>
</feature>
<keyword evidence="4" id="KW-0336">GPI-anchor</keyword>
<dbReference type="Pfam" id="PF10659">
    <property type="entry name" value="Trypan_glycop_C"/>
    <property type="match status" value="1"/>
</dbReference>
<feature type="domain" description="Trypanosome variant surface glycoprotein C-terminal" evidence="11">
    <location>
        <begin position="407"/>
        <end position="495"/>
    </location>
</feature>
<evidence type="ECO:0000313" key="13">
    <source>
        <dbReference type="EMBL" id="APD73074.1"/>
    </source>
</evidence>